<reference evidence="2" key="1">
    <citation type="submission" date="2018-06" db="EMBL/GenBank/DDBJ databases">
        <authorList>
            <person name="Zhirakovskaya E."/>
        </authorList>
    </citation>
    <scope>NUCLEOTIDE SEQUENCE</scope>
</reference>
<feature type="domain" description="HTH cro/C1-type" evidence="1">
    <location>
        <begin position="6"/>
        <end position="59"/>
    </location>
</feature>
<evidence type="ECO:0000259" key="1">
    <source>
        <dbReference type="PROSITE" id="PS50943"/>
    </source>
</evidence>
<dbReference type="Pfam" id="PF01381">
    <property type="entry name" value="HTH_3"/>
    <property type="match status" value="1"/>
</dbReference>
<protein>
    <recommendedName>
        <fullName evidence="1">HTH cro/C1-type domain-containing protein</fullName>
    </recommendedName>
</protein>
<dbReference type="InterPro" id="IPR010982">
    <property type="entry name" value="Lambda_DNA-bd_dom_sf"/>
</dbReference>
<dbReference type="AlphaFoldDB" id="A0A3B0ZYI8"/>
<name>A0A3B0ZYI8_9ZZZZ</name>
<dbReference type="CDD" id="cd00093">
    <property type="entry name" value="HTH_XRE"/>
    <property type="match status" value="1"/>
</dbReference>
<dbReference type="EMBL" id="UOFS01000038">
    <property type="protein sequence ID" value="VAW98618.1"/>
    <property type="molecule type" value="Genomic_DNA"/>
</dbReference>
<accession>A0A3B0ZYI8</accession>
<evidence type="ECO:0000313" key="2">
    <source>
        <dbReference type="EMBL" id="VAW98618.1"/>
    </source>
</evidence>
<dbReference type="SMART" id="SM00530">
    <property type="entry name" value="HTH_XRE"/>
    <property type="match status" value="1"/>
</dbReference>
<sequence length="140" mass="15775">MIGQRIKLAREKNGINKAELARRVAVSRASVSLWEDGGNITIDNIRKVAQALRVTPQWLQYGISDTDKIDVNDLAQCITTVLSTADEIEKDLSQTETANVAVKLYEERSRGVERDHDSLAELLKQPRILGEESEHELYDQ</sequence>
<organism evidence="2">
    <name type="scientific">hydrothermal vent metagenome</name>
    <dbReference type="NCBI Taxonomy" id="652676"/>
    <lineage>
        <taxon>unclassified sequences</taxon>
        <taxon>metagenomes</taxon>
        <taxon>ecological metagenomes</taxon>
    </lineage>
</organism>
<dbReference type="Gene3D" id="1.10.260.40">
    <property type="entry name" value="lambda repressor-like DNA-binding domains"/>
    <property type="match status" value="1"/>
</dbReference>
<dbReference type="SUPFAM" id="SSF47413">
    <property type="entry name" value="lambda repressor-like DNA-binding domains"/>
    <property type="match status" value="1"/>
</dbReference>
<proteinExistence type="predicted"/>
<dbReference type="InterPro" id="IPR001387">
    <property type="entry name" value="Cro/C1-type_HTH"/>
</dbReference>
<gene>
    <name evidence="2" type="ORF">MNBD_GAMMA22-1587</name>
</gene>
<dbReference type="GO" id="GO:0003677">
    <property type="term" value="F:DNA binding"/>
    <property type="evidence" value="ECO:0007669"/>
    <property type="project" value="InterPro"/>
</dbReference>
<dbReference type="PROSITE" id="PS50943">
    <property type="entry name" value="HTH_CROC1"/>
    <property type="match status" value="1"/>
</dbReference>